<feature type="transmembrane region" description="Helical" evidence="1">
    <location>
        <begin position="30"/>
        <end position="51"/>
    </location>
</feature>
<evidence type="ECO:0000313" key="3">
    <source>
        <dbReference type="Proteomes" id="UP000008803"/>
    </source>
</evidence>
<keyword evidence="1" id="KW-1133">Transmembrane helix</keyword>
<accession>D4JVC1</accession>
<evidence type="ECO:0000256" key="1">
    <source>
        <dbReference type="SAM" id="Phobius"/>
    </source>
</evidence>
<proteinExistence type="predicted"/>
<gene>
    <name evidence="2" type="ORF">EUS_20060</name>
</gene>
<dbReference type="PATRIC" id="fig|657319.3.peg.2312"/>
<name>D4JVC1_9FIRM</name>
<keyword evidence="1" id="KW-0812">Transmembrane</keyword>
<organism evidence="2 3">
    <name type="scientific">[Eubacterium] siraeum 70/3</name>
    <dbReference type="NCBI Taxonomy" id="657319"/>
    <lineage>
        <taxon>Bacteria</taxon>
        <taxon>Bacillati</taxon>
        <taxon>Bacillota</taxon>
        <taxon>Clostridia</taxon>
        <taxon>Eubacteriales</taxon>
        <taxon>Oscillospiraceae</taxon>
        <taxon>Oscillospiraceae incertae sedis</taxon>
    </lineage>
</organism>
<keyword evidence="1" id="KW-0472">Membrane</keyword>
<evidence type="ECO:0000313" key="2">
    <source>
        <dbReference type="EMBL" id="CBK97040.1"/>
    </source>
</evidence>
<dbReference type="AlphaFoldDB" id="D4JVC1"/>
<dbReference type="Proteomes" id="UP000008803">
    <property type="component" value="Chromosome"/>
</dbReference>
<reference evidence="2 3" key="2">
    <citation type="submission" date="2010-03" db="EMBL/GenBank/DDBJ databases">
        <authorList>
            <person name="Pajon A."/>
        </authorList>
    </citation>
    <scope>NUCLEOTIDE SEQUENCE [LARGE SCALE GENOMIC DNA]</scope>
    <source>
        <strain evidence="2 3">70/3</strain>
    </source>
</reference>
<dbReference type="EMBL" id="FP929044">
    <property type="protein sequence ID" value="CBK97040.1"/>
    <property type="molecule type" value="Genomic_DNA"/>
</dbReference>
<dbReference type="KEGG" id="esu:EUS_20060"/>
<dbReference type="BioCyc" id="ESIR657319:G136K-1698-MONOMER"/>
<sequence length="59" mass="6987">MKYIMKNRDLTVGIGILFMLYGYYRAVNKPLMSVILTILSLGTRVLLAYILRERSRYRK</sequence>
<protein>
    <submittedName>
        <fullName evidence="2">Uncharacterized protein</fullName>
    </submittedName>
</protein>
<feature type="transmembrane region" description="Helical" evidence="1">
    <location>
        <begin position="7"/>
        <end position="24"/>
    </location>
</feature>
<dbReference type="HOGENOM" id="CLU_2953619_0_0_9"/>
<reference evidence="2 3" key="1">
    <citation type="submission" date="2010-03" db="EMBL/GenBank/DDBJ databases">
        <title>The genome sequence of Eubacterium siraeum 70/3.</title>
        <authorList>
            <consortium name="metaHIT consortium -- http://www.metahit.eu/"/>
            <person name="Pajon A."/>
            <person name="Turner K."/>
            <person name="Parkhill J."/>
            <person name="Duncan S."/>
            <person name="Flint H."/>
        </authorList>
    </citation>
    <scope>NUCLEOTIDE SEQUENCE [LARGE SCALE GENOMIC DNA]</scope>
    <source>
        <strain evidence="2 3">70/3</strain>
    </source>
</reference>